<dbReference type="Gene3D" id="2.20.25.80">
    <property type="entry name" value="WRKY domain"/>
    <property type="match status" value="1"/>
</dbReference>
<dbReference type="InterPro" id="IPR003657">
    <property type="entry name" value="WRKY_dom"/>
</dbReference>
<feature type="compositionally biased region" description="Polar residues" evidence="6">
    <location>
        <begin position="37"/>
        <end position="50"/>
    </location>
</feature>
<dbReference type="Pfam" id="PF03106">
    <property type="entry name" value="WRKY"/>
    <property type="match status" value="1"/>
</dbReference>
<evidence type="ECO:0000256" key="6">
    <source>
        <dbReference type="SAM" id="MobiDB-lite"/>
    </source>
</evidence>
<feature type="region of interest" description="Disordered" evidence="6">
    <location>
        <begin position="108"/>
        <end position="127"/>
    </location>
</feature>
<dbReference type="InterPro" id="IPR036576">
    <property type="entry name" value="WRKY_dom_sf"/>
</dbReference>
<keyword evidence="4" id="KW-0804">Transcription</keyword>
<dbReference type="SMART" id="SM00774">
    <property type="entry name" value="WRKY"/>
    <property type="match status" value="1"/>
</dbReference>
<feature type="region of interest" description="Disordered" evidence="6">
    <location>
        <begin position="558"/>
        <end position="578"/>
    </location>
</feature>
<feature type="region of interest" description="Disordered" evidence="6">
    <location>
        <begin position="23"/>
        <end position="84"/>
    </location>
</feature>
<evidence type="ECO:0000256" key="2">
    <source>
        <dbReference type="ARBA" id="ARBA00023015"/>
    </source>
</evidence>
<feature type="region of interest" description="Disordered" evidence="6">
    <location>
        <begin position="194"/>
        <end position="228"/>
    </location>
</feature>
<dbReference type="AlphaFoldDB" id="A0A4P9Q2U8"/>
<dbReference type="GO" id="GO:0003700">
    <property type="term" value="F:DNA-binding transcription factor activity"/>
    <property type="evidence" value="ECO:0007669"/>
    <property type="project" value="InterPro"/>
</dbReference>
<keyword evidence="3" id="KW-0238">DNA-binding</keyword>
<accession>A0A4P9Q2U8</accession>
<feature type="compositionally biased region" description="Basic and acidic residues" evidence="6">
    <location>
        <begin position="70"/>
        <end position="84"/>
    </location>
</feature>
<comment type="subcellular location">
    <subcellularLocation>
        <location evidence="1">Nucleus</location>
    </subcellularLocation>
</comment>
<name>A0A4P9Q2U8_FAGTA</name>
<sequence length="578" mass="63107">MEVKADLPDLGAAEKDVKIADEETSARVEIKDEGDCSKTSSSRKGNTSFNKEIEIKDEGNPNNNMEDEELKSTKAEMGEVKEENERLRNMLDKVENDYRTLQMRFFDILKRDPPPKPMDNPETNEFEGSEISLSLGISPVEPKFRDENTNTSEKSSKDQKFEVSDGLTLGLDLKCQSETDISDMATDDVSNEVGEAKEDELGETWPPGKVQKTLRSETEEPSESSVAKRARVSVRARCETPTMNDGCQWRKYGQKTAKGNPCPRAYYRCTLSPTCPVRKQVQRSPEDMSILITTYEGTHNHSLPVAATAMASTTSAAASILLAKSSTSQDVSSSIAPPTTTTNINGLNFTLYDTSRTRPFNLPNASSPTPPTIVLDLTTNPSPHLINHHHQPPRLASTSLDFSSSSGPTLLPTAWGPSNYINYNNPTLSYNKTPIGTLNFAKPPMNTSENIINNINTQSSSSNQQFLTETLAKVLTSAPSFQSAVAAAISNMVGSGNFTNNLRASTTYGENGDQNPILGLQQMGKSCFTNYHTNPSQSTSMAMPTSATMLLQPTFPLSLSKSSSSMPPNIDPKNNSHS</sequence>
<dbReference type="EMBL" id="MK161310">
    <property type="protein sequence ID" value="QCV57317.1"/>
    <property type="molecule type" value="mRNA"/>
</dbReference>
<keyword evidence="2" id="KW-0805">Transcription regulation</keyword>
<feature type="compositionally biased region" description="Basic and acidic residues" evidence="6">
    <location>
        <begin position="23"/>
        <end position="36"/>
    </location>
</feature>
<reference evidence="8" key="1">
    <citation type="submission" date="2018-11" db="EMBL/GenBank/DDBJ databases">
        <authorList>
            <person name="Xia H."/>
        </authorList>
    </citation>
    <scope>NUCLEOTIDE SEQUENCE</scope>
    <source>
        <strain evidence="8">FtPinG0005105500.01</strain>
    </source>
</reference>
<protein>
    <submittedName>
        <fullName evidence="8">WRKY transcription factor</fullName>
    </submittedName>
</protein>
<organism evidence="8">
    <name type="scientific">Fagopyrum tataricum</name>
    <name type="common">Tartarian buckwheat</name>
    <name type="synonym">Polygonum tataricum</name>
    <dbReference type="NCBI Taxonomy" id="62330"/>
    <lineage>
        <taxon>Eukaryota</taxon>
        <taxon>Viridiplantae</taxon>
        <taxon>Streptophyta</taxon>
        <taxon>Embryophyta</taxon>
        <taxon>Tracheophyta</taxon>
        <taxon>Spermatophyta</taxon>
        <taxon>Magnoliopsida</taxon>
        <taxon>eudicotyledons</taxon>
        <taxon>Gunneridae</taxon>
        <taxon>Pentapetalae</taxon>
        <taxon>Caryophyllales</taxon>
        <taxon>Polygonaceae</taxon>
        <taxon>Polygonoideae</taxon>
        <taxon>Fagopyreae</taxon>
        <taxon>Fagopyrum</taxon>
    </lineage>
</organism>
<dbReference type="InterPro" id="IPR044810">
    <property type="entry name" value="WRKY_plant"/>
</dbReference>
<evidence type="ECO:0000256" key="4">
    <source>
        <dbReference type="ARBA" id="ARBA00023163"/>
    </source>
</evidence>
<dbReference type="PANTHER" id="PTHR31429:SF24">
    <property type="entry name" value="WRKY TRANSCRIPTION FACTOR 72-RELATED"/>
    <property type="match status" value="1"/>
</dbReference>
<keyword evidence="5" id="KW-0539">Nucleus</keyword>
<dbReference type="FunFam" id="2.20.25.80:FF:000002">
    <property type="entry name" value="probable WRKY transcription factor 31"/>
    <property type="match status" value="1"/>
</dbReference>
<evidence type="ECO:0000256" key="3">
    <source>
        <dbReference type="ARBA" id="ARBA00023125"/>
    </source>
</evidence>
<feature type="domain" description="WRKY" evidence="7">
    <location>
        <begin position="238"/>
        <end position="304"/>
    </location>
</feature>
<evidence type="ECO:0000256" key="1">
    <source>
        <dbReference type="ARBA" id="ARBA00004123"/>
    </source>
</evidence>
<feature type="compositionally biased region" description="Basic and acidic residues" evidence="6">
    <location>
        <begin position="142"/>
        <end position="163"/>
    </location>
</feature>
<dbReference type="GO" id="GO:0005634">
    <property type="term" value="C:nucleus"/>
    <property type="evidence" value="ECO:0007669"/>
    <property type="project" value="UniProtKB-SubCell"/>
</dbReference>
<feature type="region of interest" description="Disordered" evidence="6">
    <location>
        <begin position="140"/>
        <end position="163"/>
    </location>
</feature>
<dbReference type="PANTHER" id="PTHR31429">
    <property type="entry name" value="WRKY TRANSCRIPTION FACTOR 36-RELATED"/>
    <property type="match status" value="1"/>
</dbReference>
<dbReference type="GO" id="GO:0043565">
    <property type="term" value="F:sequence-specific DNA binding"/>
    <property type="evidence" value="ECO:0007669"/>
    <property type="project" value="InterPro"/>
</dbReference>
<proteinExistence type="evidence at transcript level"/>
<dbReference type="SUPFAM" id="SSF118290">
    <property type="entry name" value="WRKY DNA-binding domain"/>
    <property type="match status" value="1"/>
</dbReference>
<evidence type="ECO:0000259" key="7">
    <source>
        <dbReference type="PROSITE" id="PS50811"/>
    </source>
</evidence>
<evidence type="ECO:0000313" key="8">
    <source>
        <dbReference type="EMBL" id="QCV57317.1"/>
    </source>
</evidence>
<evidence type="ECO:0000256" key="5">
    <source>
        <dbReference type="ARBA" id="ARBA00023242"/>
    </source>
</evidence>
<dbReference type="PROSITE" id="PS50811">
    <property type="entry name" value="WRKY"/>
    <property type="match status" value="1"/>
</dbReference>